<dbReference type="InterPro" id="IPR002656">
    <property type="entry name" value="Acyl_transf_3_dom"/>
</dbReference>
<dbReference type="InterPro" id="IPR050879">
    <property type="entry name" value="Acyltransferase_3"/>
</dbReference>
<accession>A0ABN1FPK0</accession>
<feature type="transmembrane region" description="Helical" evidence="2">
    <location>
        <begin position="231"/>
        <end position="250"/>
    </location>
</feature>
<comment type="caution">
    <text evidence="4">The sequence shown here is derived from an EMBL/GenBank/DDBJ whole genome shotgun (WGS) entry which is preliminary data.</text>
</comment>
<dbReference type="PANTHER" id="PTHR23028">
    <property type="entry name" value="ACETYLTRANSFERASE"/>
    <property type="match status" value="1"/>
</dbReference>
<keyword evidence="2" id="KW-0812">Transmembrane</keyword>
<proteinExistence type="predicted"/>
<feature type="transmembrane region" description="Helical" evidence="2">
    <location>
        <begin position="337"/>
        <end position="355"/>
    </location>
</feature>
<evidence type="ECO:0000256" key="2">
    <source>
        <dbReference type="SAM" id="Phobius"/>
    </source>
</evidence>
<gene>
    <name evidence="4" type="ORF">GCM10009416_36790</name>
</gene>
<feature type="transmembrane region" description="Helical" evidence="2">
    <location>
        <begin position="262"/>
        <end position="291"/>
    </location>
</feature>
<keyword evidence="2" id="KW-1133">Transmembrane helix</keyword>
<sequence length="414" mass="44695">MITMRHRSTPPSAPRLSELDALRGIAAFLVLVHHARVLGLDPRPFDNPLLERGVHMLMHFSPLRVFEFGREAVLFFFVLSGYVLTRALLRNGSPGLLAFAAQRTIRLMVPVTASVILSVGLFYALLSDPAALPGPLRGREDMGIWQEAPAFLDVLRESALLRTQSDPVEMNPVLWSLVHEWRLTLFLPLVLLFHGRIWWLLALGCLGMALGAMGSGSENRVMLGPQFHSTVVASLYFALSIASGAALALAGPPPALTRGQRLASGIAVVALFGLASDLAAYVASVLLIVVAQQPGAFRRFLRSAPLVWLGHVSYSLYLVHVPVLTACVVALHGALSLWASLVVGLVASLAAAEAMRRLVEAPSRDLARWTERRLRRRADPSGRAAGGARSEAGRRGPTWSGEGGLFVDLGGGRR</sequence>
<dbReference type="RefSeq" id="WP_343896849.1">
    <property type="nucleotide sequence ID" value="NZ_BAAAFZ010000060.1"/>
</dbReference>
<organism evidence="4 5">
    <name type="scientific">Craurococcus roseus</name>
    <dbReference type="NCBI Taxonomy" id="77585"/>
    <lineage>
        <taxon>Bacteria</taxon>
        <taxon>Pseudomonadati</taxon>
        <taxon>Pseudomonadota</taxon>
        <taxon>Alphaproteobacteria</taxon>
        <taxon>Acetobacterales</taxon>
        <taxon>Acetobacteraceae</taxon>
        <taxon>Craurococcus</taxon>
    </lineage>
</organism>
<protein>
    <recommendedName>
        <fullName evidence="3">Acyltransferase 3 domain-containing protein</fullName>
    </recommendedName>
</protein>
<evidence type="ECO:0000259" key="3">
    <source>
        <dbReference type="Pfam" id="PF01757"/>
    </source>
</evidence>
<reference evidence="4 5" key="1">
    <citation type="journal article" date="2019" name="Int. J. Syst. Evol. Microbiol.">
        <title>The Global Catalogue of Microorganisms (GCM) 10K type strain sequencing project: providing services to taxonomists for standard genome sequencing and annotation.</title>
        <authorList>
            <consortium name="The Broad Institute Genomics Platform"/>
            <consortium name="The Broad Institute Genome Sequencing Center for Infectious Disease"/>
            <person name="Wu L."/>
            <person name="Ma J."/>
        </authorList>
    </citation>
    <scope>NUCLEOTIDE SEQUENCE [LARGE SCALE GENOMIC DNA]</scope>
    <source>
        <strain evidence="4 5">JCM 9933</strain>
    </source>
</reference>
<dbReference type="Proteomes" id="UP001501588">
    <property type="component" value="Unassembled WGS sequence"/>
</dbReference>
<evidence type="ECO:0000313" key="5">
    <source>
        <dbReference type="Proteomes" id="UP001501588"/>
    </source>
</evidence>
<keyword evidence="2" id="KW-0472">Membrane</keyword>
<dbReference type="PANTHER" id="PTHR23028:SF53">
    <property type="entry name" value="ACYL_TRANSF_3 DOMAIN-CONTAINING PROTEIN"/>
    <property type="match status" value="1"/>
</dbReference>
<evidence type="ECO:0000313" key="4">
    <source>
        <dbReference type="EMBL" id="GAA0595110.1"/>
    </source>
</evidence>
<feature type="transmembrane region" description="Helical" evidence="2">
    <location>
        <begin position="109"/>
        <end position="126"/>
    </location>
</feature>
<dbReference type="Pfam" id="PF01757">
    <property type="entry name" value="Acyl_transf_3"/>
    <property type="match status" value="1"/>
</dbReference>
<feature type="region of interest" description="Disordered" evidence="1">
    <location>
        <begin position="377"/>
        <end position="414"/>
    </location>
</feature>
<keyword evidence="5" id="KW-1185">Reference proteome</keyword>
<feature type="domain" description="Acyltransferase 3" evidence="3">
    <location>
        <begin position="18"/>
        <end position="351"/>
    </location>
</feature>
<feature type="compositionally biased region" description="Low complexity" evidence="1">
    <location>
        <begin position="381"/>
        <end position="390"/>
    </location>
</feature>
<dbReference type="EMBL" id="BAAAFZ010000060">
    <property type="protein sequence ID" value="GAA0595110.1"/>
    <property type="molecule type" value="Genomic_DNA"/>
</dbReference>
<name>A0ABN1FPK0_9PROT</name>
<evidence type="ECO:0000256" key="1">
    <source>
        <dbReference type="SAM" id="MobiDB-lite"/>
    </source>
</evidence>
<feature type="transmembrane region" description="Helical" evidence="2">
    <location>
        <begin position="185"/>
        <end position="210"/>
    </location>
</feature>